<feature type="transmembrane region" description="Helical" evidence="1">
    <location>
        <begin position="347"/>
        <end position="363"/>
    </location>
</feature>
<feature type="transmembrane region" description="Helical" evidence="1">
    <location>
        <begin position="184"/>
        <end position="200"/>
    </location>
</feature>
<comment type="caution">
    <text evidence="2">The sequence shown here is derived from an EMBL/GenBank/DDBJ whole genome shotgun (WGS) entry which is preliminary data.</text>
</comment>
<keyword evidence="3" id="KW-1185">Reference proteome</keyword>
<feature type="transmembrane region" description="Helical" evidence="1">
    <location>
        <begin position="233"/>
        <end position="262"/>
    </location>
</feature>
<feature type="transmembrane region" description="Helical" evidence="1">
    <location>
        <begin position="207"/>
        <end position="227"/>
    </location>
</feature>
<gene>
    <name evidence="2" type="ORF">HMPREF0299_6538</name>
</gene>
<evidence type="ECO:0000313" key="3">
    <source>
        <dbReference type="Proteomes" id="UP000004218"/>
    </source>
</evidence>
<protein>
    <recommendedName>
        <fullName evidence="4">DUF2029 domain-containing protein</fullName>
    </recommendedName>
</protein>
<accession>E0DFA1</accession>
<sequence>MVWVANHHDEQQDCNKQHHMHHKFYQGSIDKGSLDFTMTPAATPPPSSLAFSQSQLRPADRVGLWVWWFACHLILLGVLATTEIPEGDIRYYFSSLRGEFPDGLTEYPAIGTWPAHVVFWFSHRSTEHYLAMFGGFCMVIDGLFFVLLLNSGAARSRKSQILAAGFWAVFAVCTGHVSVQRLDLVPAVLVGVAALLLFYYPRISSALLGTATMIKLWPGVLAIGLVRGYKRKATYWCIAVFVGTIIGLSALVAMISGVQRLLSPFTYQGVRGLQIESIAATPMIVRGAFGAAAEYSVTYAASKSYEITGPGVDAAIMVTNVLMFATLVFAVAWALRGFVKDTWSPDGSLIMWVTLIFMLLVANKVFSPQYILWLGPIMAVVLLRTNGSKYPLALAWLMLLMAVLGQIVYPYYYDDVVHPGTGTLGVIGLAIRNGLMVVSMIVSLMWAISHRPAANAQANA</sequence>
<organism evidence="2 3">
    <name type="scientific">Corynebacterium matruchotii ATCC 14266</name>
    <dbReference type="NCBI Taxonomy" id="553207"/>
    <lineage>
        <taxon>Bacteria</taxon>
        <taxon>Bacillati</taxon>
        <taxon>Actinomycetota</taxon>
        <taxon>Actinomycetes</taxon>
        <taxon>Mycobacteriales</taxon>
        <taxon>Corynebacteriaceae</taxon>
        <taxon>Corynebacterium</taxon>
    </lineage>
</organism>
<feature type="transmembrane region" description="Helical" evidence="1">
    <location>
        <begin position="62"/>
        <end position="82"/>
    </location>
</feature>
<proteinExistence type="predicted"/>
<evidence type="ECO:0000256" key="1">
    <source>
        <dbReference type="SAM" id="Phobius"/>
    </source>
</evidence>
<dbReference type="eggNOG" id="COG5650">
    <property type="taxonomic scope" value="Bacteria"/>
</dbReference>
<dbReference type="EMBL" id="ACSH02000005">
    <property type="protein sequence ID" value="EFM48895.1"/>
    <property type="molecule type" value="Genomic_DNA"/>
</dbReference>
<feature type="transmembrane region" description="Helical" evidence="1">
    <location>
        <begin position="314"/>
        <end position="335"/>
    </location>
</feature>
<feature type="transmembrane region" description="Helical" evidence="1">
    <location>
        <begin position="129"/>
        <end position="149"/>
    </location>
</feature>
<evidence type="ECO:0008006" key="4">
    <source>
        <dbReference type="Google" id="ProtNLM"/>
    </source>
</evidence>
<keyword evidence="1" id="KW-0472">Membrane</keyword>
<keyword evidence="1" id="KW-0812">Transmembrane</keyword>
<dbReference type="Proteomes" id="UP000004218">
    <property type="component" value="Unassembled WGS sequence"/>
</dbReference>
<dbReference type="STRING" id="553207.HMPREF0299_6538"/>
<feature type="transmembrane region" description="Helical" evidence="1">
    <location>
        <begin position="424"/>
        <end position="448"/>
    </location>
</feature>
<evidence type="ECO:0000313" key="2">
    <source>
        <dbReference type="EMBL" id="EFM48895.1"/>
    </source>
</evidence>
<dbReference type="AlphaFoldDB" id="E0DFA1"/>
<name>E0DFA1_9CORY</name>
<reference evidence="2" key="1">
    <citation type="submission" date="2010-08" db="EMBL/GenBank/DDBJ databases">
        <authorList>
            <person name="Harkins D.M."/>
            <person name="Madupu R."/>
            <person name="Durkin A.S."/>
            <person name="Torralba M."/>
            <person name="Methe B."/>
            <person name="Sutton G.G."/>
            <person name="Nelson K.E."/>
        </authorList>
    </citation>
    <scope>NUCLEOTIDE SEQUENCE [LARGE SCALE GENOMIC DNA]</scope>
    <source>
        <strain evidence="2">ATCC 14266</strain>
    </source>
</reference>
<keyword evidence="1" id="KW-1133">Transmembrane helix</keyword>
<feature type="transmembrane region" description="Helical" evidence="1">
    <location>
        <begin position="392"/>
        <end position="412"/>
    </location>
</feature>